<dbReference type="PANTHER" id="PTHR34914">
    <property type="entry name" value="LYMPHOCYTE EXPANSION MOLECULE"/>
    <property type="match status" value="1"/>
</dbReference>
<evidence type="ECO:0000313" key="1">
    <source>
        <dbReference type="EMBL" id="KAL3317709.1"/>
    </source>
</evidence>
<dbReference type="AlphaFoldDB" id="A0ABD2QDU0"/>
<gene>
    <name evidence="1" type="ORF">Ciccas_003640</name>
</gene>
<name>A0ABD2QDU0_9PLAT</name>
<dbReference type="Proteomes" id="UP001626550">
    <property type="component" value="Unassembled WGS sequence"/>
</dbReference>
<proteinExistence type="predicted"/>
<keyword evidence="2" id="KW-1185">Reference proteome</keyword>
<dbReference type="EMBL" id="JBJKFK010000342">
    <property type="protein sequence ID" value="KAL3317709.1"/>
    <property type="molecule type" value="Genomic_DNA"/>
</dbReference>
<dbReference type="InterPro" id="IPR033557">
    <property type="entry name" value="CIMAP2"/>
</dbReference>
<evidence type="ECO:0000313" key="2">
    <source>
        <dbReference type="Proteomes" id="UP001626550"/>
    </source>
</evidence>
<sequence length="192" mass="21708">MMREIRLEDPSQKEEQLEQVKRLGPGKYEVAKAFEFLNAKPSSQIGPINNLAARFPVESSFITPPPNYYAAEGAPQAKKERLEARLKNASKRGICETRDQTERVIKAPDSGLPSSLYNIKPYTDQMIAKRISIRGPYDLTTGPRFISMEISSVPVGTYDLTSTIDRLKHRTNKWKGTFLRSSQYPKQSNIVS</sequence>
<organism evidence="1 2">
    <name type="scientific">Cichlidogyrus casuarinus</name>
    <dbReference type="NCBI Taxonomy" id="1844966"/>
    <lineage>
        <taxon>Eukaryota</taxon>
        <taxon>Metazoa</taxon>
        <taxon>Spiralia</taxon>
        <taxon>Lophotrochozoa</taxon>
        <taxon>Platyhelminthes</taxon>
        <taxon>Monogenea</taxon>
        <taxon>Monopisthocotylea</taxon>
        <taxon>Dactylogyridea</taxon>
        <taxon>Ancyrocephalidae</taxon>
        <taxon>Cichlidogyrus</taxon>
    </lineage>
</organism>
<dbReference type="PANTHER" id="PTHR34914:SF1">
    <property type="entry name" value="LYMPHOCYTE EXPANSION MOLECULE"/>
    <property type="match status" value="1"/>
</dbReference>
<protein>
    <submittedName>
        <fullName evidence="1">Uncharacterized protein</fullName>
    </submittedName>
</protein>
<comment type="caution">
    <text evidence="1">The sequence shown here is derived from an EMBL/GenBank/DDBJ whole genome shotgun (WGS) entry which is preliminary data.</text>
</comment>
<accession>A0ABD2QDU0</accession>
<reference evidence="1 2" key="1">
    <citation type="submission" date="2024-11" db="EMBL/GenBank/DDBJ databases">
        <title>Adaptive evolution of stress response genes in parasites aligns with host niche diversity.</title>
        <authorList>
            <person name="Hahn C."/>
            <person name="Resl P."/>
        </authorList>
    </citation>
    <scope>NUCLEOTIDE SEQUENCE [LARGE SCALE GENOMIC DNA]</scope>
    <source>
        <strain evidence="1">EGGRZ-B1_66</strain>
        <tissue evidence="1">Body</tissue>
    </source>
</reference>